<proteinExistence type="predicted"/>
<dbReference type="RefSeq" id="WP_168068203.1">
    <property type="nucleotide sequence ID" value="NZ_JAATJC010000001.1"/>
</dbReference>
<reference evidence="1 2" key="1">
    <citation type="submission" date="2020-03" db="EMBL/GenBank/DDBJ databases">
        <title>Genomic Encyclopedia of Type Strains, Phase IV (KMG-IV): sequencing the most valuable type-strain genomes for metagenomic binning, comparative biology and taxonomic classification.</title>
        <authorList>
            <person name="Goeker M."/>
        </authorList>
    </citation>
    <scope>NUCLEOTIDE SEQUENCE [LARGE SCALE GENOMIC DNA]</scope>
    <source>
        <strain evidence="1 2">DSM 16846</strain>
    </source>
</reference>
<evidence type="ECO:0000313" key="2">
    <source>
        <dbReference type="Proteomes" id="UP000558192"/>
    </source>
</evidence>
<sequence length="82" mass="9287">MARELTAAGFRFELREITPHVVEACRADSPRRRAVIAASAPLPARLFLRRELANYAAIEGSEKFHHFESGQRRYHLTAARPA</sequence>
<comment type="caution">
    <text evidence="1">The sequence shown here is derived from an EMBL/GenBank/DDBJ whole genome shotgun (WGS) entry which is preliminary data.</text>
</comment>
<protein>
    <submittedName>
        <fullName evidence="1">Uncharacterized protein</fullName>
    </submittedName>
</protein>
<dbReference type="Proteomes" id="UP000558192">
    <property type="component" value="Unassembled WGS sequence"/>
</dbReference>
<organism evidence="1 2">
    <name type="scientific">Sphingomonas kaistensis</name>
    <dbReference type="NCBI Taxonomy" id="298708"/>
    <lineage>
        <taxon>Bacteria</taxon>
        <taxon>Pseudomonadati</taxon>
        <taxon>Pseudomonadota</taxon>
        <taxon>Alphaproteobacteria</taxon>
        <taxon>Sphingomonadales</taxon>
        <taxon>Sphingomonadaceae</taxon>
        <taxon>Sphingomonas</taxon>
    </lineage>
</organism>
<dbReference type="AlphaFoldDB" id="A0A7X5Y5E7"/>
<keyword evidence="2" id="KW-1185">Reference proteome</keyword>
<name>A0A7X5Y5E7_9SPHN</name>
<evidence type="ECO:0000313" key="1">
    <source>
        <dbReference type="EMBL" id="NJC05519.1"/>
    </source>
</evidence>
<accession>A0A7X5Y5E7</accession>
<gene>
    <name evidence="1" type="ORF">GGQ97_001312</name>
</gene>
<dbReference type="EMBL" id="JAATJC010000001">
    <property type="protein sequence ID" value="NJC05519.1"/>
    <property type="molecule type" value="Genomic_DNA"/>
</dbReference>